<dbReference type="EMBL" id="ML742023">
    <property type="protein sequence ID" value="KAE8155361.1"/>
    <property type="molecule type" value="Genomic_DNA"/>
</dbReference>
<dbReference type="OrthoDB" id="2151982at2759"/>
<keyword evidence="2" id="KW-1185">Reference proteome</keyword>
<protein>
    <recommendedName>
        <fullName evidence="3">S-adenosyl-L-methionine-dependent methyltransferase</fullName>
    </recommendedName>
</protein>
<dbReference type="Proteomes" id="UP000325780">
    <property type="component" value="Unassembled WGS sequence"/>
</dbReference>
<gene>
    <name evidence="1" type="ORF">BDV25DRAFT_1021</name>
</gene>
<evidence type="ECO:0000313" key="2">
    <source>
        <dbReference type="Proteomes" id="UP000325780"/>
    </source>
</evidence>
<organism evidence="1 2">
    <name type="scientific">Aspergillus avenaceus</name>
    <dbReference type="NCBI Taxonomy" id="36643"/>
    <lineage>
        <taxon>Eukaryota</taxon>
        <taxon>Fungi</taxon>
        <taxon>Dikarya</taxon>
        <taxon>Ascomycota</taxon>
        <taxon>Pezizomycotina</taxon>
        <taxon>Eurotiomycetes</taxon>
        <taxon>Eurotiomycetidae</taxon>
        <taxon>Eurotiales</taxon>
        <taxon>Aspergillaceae</taxon>
        <taxon>Aspergillus</taxon>
        <taxon>Aspergillus subgen. Circumdati</taxon>
    </lineage>
</organism>
<proteinExistence type="predicted"/>
<dbReference type="InterPro" id="IPR029063">
    <property type="entry name" value="SAM-dependent_MTases_sf"/>
</dbReference>
<reference evidence="1 2" key="1">
    <citation type="submission" date="2019-04" db="EMBL/GenBank/DDBJ databases">
        <title>Friends and foes A comparative genomics study of 23 Aspergillus species from section Flavi.</title>
        <authorList>
            <consortium name="DOE Joint Genome Institute"/>
            <person name="Kjaerbolling I."/>
            <person name="Vesth T."/>
            <person name="Frisvad J.C."/>
            <person name="Nybo J.L."/>
            <person name="Theobald S."/>
            <person name="Kildgaard S."/>
            <person name="Isbrandt T."/>
            <person name="Kuo A."/>
            <person name="Sato A."/>
            <person name="Lyhne E.K."/>
            <person name="Kogle M.E."/>
            <person name="Wiebenga A."/>
            <person name="Kun R.S."/>
            <person name="Lubbers R.J."/>
            <person name="Makela M.R."/>
            <person name="Barry K."/>
            <person name="Chovatia M."/>
            <person name="Clum A."/>
            <person name="Daum C."/>
            <person name="Haridas S."/>
            <person name="He G."/>
            <person name="LaButti K."/>
            <person name="Lipzen A."/>
            <person name="Mondo S."/>
            <person name="Riley R."/>
            <person name="Salamov A."/>
            <person name="Simmons B.A."/>
            <person name="Magnuson J.K."/>
            <person name="Henrissat B."/>
            <person name="Mortensen U.H."/>
            <person name="Larsen T.O."/>
            <person name="Devries R.P."/>
            <person name="Grigoriev I.V."/>
            <person name="Machida M."/>
            <person name="Baker S.E."/>
            <person name="Andersen M.R."/>
        </authorList>
    </citation>
    <scope>NUCLEOTIDE SEQUENCE [LARGE SCALE GENOMIC DNA]</scope>
    <source>
        <strain evidence="1 2">IBT 18842</strain>
    </source>
</reference>
<evidence type="ECO:0000313" key="1">
    <source>
        <dbReference type="EMBL" id="KAE8155361.1"/>
    </source>
</evidence>
<evidence type="ECO:0008006" key="3">
    <source>
        <dbReference type="Google" id="ProtNLM"/>
    </source>
</evidence>
<accession>A0A5N6UAY3</accession>
<name>A0A5N6UAY3_ASPAV</name>
<sequence length="175" mass="19339">MMEIAPLAQQLSDTPDAFPDCCLAISRPFLDYLASILPGPPGVTVSIGSGSGLLEALLAHCHTDRTVEGVEVNSTVNRYLSERDLNVVGGTWDLHPRVASATAWMFVYPREPTLVRKYLDTYSDGAIATVVWLGPRADWPDYEPCFRHSTFTDLELPEDVGLAPYEMVAVLRRSR</sequence>
<dbReference type="SUPFAM" id="SSF53335">
    <property type="entry name" value="S-adenosyl-L-methionine-dependent methyltransferases"/>
    <property type="match status" value="1"/>
</dbReference>
<dbReference type="AlphaFoldDB" id="A0A5N6UAY3"/>